<dbReference type="AlphaFoldDB" id="A0AAN6SB71"/>
<accession>A0AAN6SB71</accession>
<evidence type="ECO:0000313" key="3">
    <source>
        <dbReference type="Proteomes" id="UP001303222"/>
    </source>
</evidence>
<organism evidence="2 3">
    <name type="scientific">Pseudoneurospora amorphoporcata</name>
    <dbReference type="NCBI Taxonomy" id="241081"/>
    <lineage>
        <taxon>Eukaryota</taxon>
        <taxon>Fungi</taxon>
        <taxon>Dikarya</taxon>
        <taxon>Ascomycota</taxon>
        <taxon>Pezizomycotina</taxon>
        <taxon>Sordariomycetes</taxon>
        <taxon>Sordariomycetidae</taxon>
        <taxon>Sordariales</taxon>
        <taxon>Sordariaceae</taxon>
        <taxon>Pseudoneurospora</taxon>
    </lineage>
</organism>
<reference evidence="2" key="2">
    <citation type="submission" date="2023-06" db="EMBL/GenBank/DDBJ databases">
        <authorList>
            <consortium name="Lawrence Berkeley National Laboratory"/>
            <person name="Mondo S.J."/>
            <person name="Hensen N."/>
            <person name="Bonometti L."/>
            <person name="Westerberg I."/>
            <person name="Brannstrom I.O."/>
            <person name="Guillou S."/>
            <person name="Cros-Aarteil S."/>
            <person name="Calhoun S."/>
            <person name="Haridas S."/>
            <person name="Kuo A."/>
            <person name="Pangilinan J."/>
            <person name="Riley R."/>
            <person name="Labutti K."/>
            <person name="Andreopoulos B."/>
            <person name="Lipzen A."/>
            <person name="Chen C."/>
            <person name="Yanf M."/>
            <person name="Daum C."/>
            <person name="Ng V."/>
            <person name="Clum A."/>
            <person name="Steindorff A."/>
            <person name="Ohm R."/>
            <person name="Martin F."/>
            <person name="Silar P."/>
            <person name="Natvig D."/>
            <person name="Lalanne C."/>
            <person name="Gautier V."/>
            <person name="Ament-Velasquez S.L."/>
            <person name="Kruys A."/>
            <person name="Hutchinson M.I."/>
            <person name="Powell A.J."/>
            <person name="Barry K."/>
            <person name="Miller A.N."/>
            <person name="Grigoriev I.V."/>
            <person name="Debuchy R."/>
            <person name="Gladieux P."/>
            <person name="Thoren M.H."/>
            <person name="Johannesson H."/>
        </authorList>
    </citation>
    <scope>NUCLEOTIDE SEQUENCE</scope>
    <source>
        <strain evidence="2">CBS 626.80</strain>
    </source>
</reference>
<gene>
    <name evidence="2" type="ORF">QBC32DRAFT_329177</name>
</gene>
<feature type="compositionally biased region" description="Acidic residues" evidence="1">
    <location>
        <begin position="157"/>
        <end position="182"/>
    </location>
</feature>
<evidence type="ECO:0000313" key="2">
    <source>
        <dbReference type="EMBL" id="KAK3946551.1"/>
    </source>
</evidence>
<keyword evidence="3" id="KW-1185">Reference proteome</keyword>
<dbReference type="Proteomes" id="UP001303222">
    <property type="component" value="Unassembled WGS sequence"/>
</dbReference>
<name>A0AAN6SB71_9PEZI</name>
<evidence type="ECO:0000256" key="1">
    <source>
        <dbReference type="SAM" id="MobiDB-lite"/>
    </source>
</evidence>
<sequence>MASHSSASSRQMQGLQEQLGSLSFGAASPAAYSTMGSAPLGQMEDIQQQLGSLDMQETTSSTGTQFENFRARRGGRKPKPRDYRASPYPSVLTRRTRARGAVDRRRPVAAKRRNDLPQRTNPPKNRNDVVLPTCVRCGENPRLDGSYRCRKCVDIPGDTEEDDMEDDMEEEDTEEEDTEEQDEEVFLELSKLLHLRKGHNWL</sequence>
<comment type="caution">
    <text evidence="2">The sequence shown here is derived from an EMBL/GenBank/DDBJ whole genome shotgun (WGS) entry which is preliminary data.</text>
</comment>
<feature type="compositionally biased region" description="Polar residues" evidence="1">
    <location>
        <begin position="54"/>
        <end position="67"/>
    </location>
</feature>
<reference evidence="2" key="1">
    <citation type="journal article" date="2023" name="Mol. Phylogenet. Evol.">
        <title>Genome-scale phylogeny and comparative genomics of the fungal order Sordariales.</title>
        <authorList>
            <person name="Hensen N."/>
            <person name="Bonometti L."/>
            <person name="Westerberg I."/>
            <person name="Brannstrom I.O."/>
            <person name="Guillou S."/>
            <person name="Cros-Aarteil S."/>
            <person name="Calhoun S."/>
            <person name="Haridas S."/>
            <person name="Kuo A."/>
            <person name="Mondo S."/>
            <person name="Pangilinan J."/>
            <person name="Riley R."/>
            <person name="LaButti K."/>
            <person name="Andreopoulos B."/>
            <person name="Lipzen A."/>
            <person name="Chen C."/>
            <person name="Yan M."/>
            <person name="Daum C."/>
            <person name="Ng V."/>
            <person name="Clum A."/>
            <person name="Steindorff A."/>
            <person name="Ohm R.A."/>
            <person name="Martin F."/>
            <person name="Silar P."/>
            <person name="Natvig D.O."/>
            <person name="Lalanne C."/>
            <person name="Gautier V."/>
            <person name="Ament-Velasquez S.L."/>
            <person name="Kruys A."/>
            <person name="Hutchinson M.I."/>
            <person name="Powell A.J."/>
            <person name="Barry K."/>
            <person name="Miller A.N."/>
            <person name="Grigoriev I.V."/>
            <person name="Debuchy R."/>
            <person name="Gladieux P."/>
            <person name="Hiltunen Thoren M."/>
            <person name="Johannesson H."/>
        </authorList>
    </citation>
    <scope>NUCLEOTIDE SEQUENCE</scope>
    <source>
        <strain evidence="2">CBS 626.80</strain>
    </source>
</reference>
<protein>
    <submittedName>
        <fullName evidence="2">Uncharacterized protein</fullName>
    </submittedName>
</protein>
<feature type="compositionally biased region" description="Basic and acidic residues" evidence="1">
    <location>
        <begin position="100"/>
        <end position="116"/>
    </location>
</feature>
<proteinExistence type="predicted"/>
<feature type="region of interest" description="Disordered" evidence="1">
    <location>
        <begin position="154"/>
        <end position="182"/>
    </location>
</feature>
<dbReference type="EMBL" id="MU859749">
    <property type="protein sequence ID" value="KAK3946551.1"/>
    <property type="molecule type" value="Genomic_DNA"/>
</dbReference>
<feature type="region of interest" description="Disordered" evidence="1">
    <location>
        <begin position="54"/>
        <end position="127"/>
    </location>
</feature>